<dbReference type="InterPro" id="IPR036770">
    <property type="entry name" value="Ankyrin_rpt-contain_sf"/>
</dbReference>
<evidence type="ECO:0000256" key="1">
    <source>
        <dbReference type="ARBA" id="ARBA00022737"/>
    </source>
</evidence>
<keyword evidence="5" id="KW-1185">Reference proteome</keyword>
<dbReference type="PROSITE" id="PS50088">
    <property type="entry name" value="ANK_REPEAT"/>
    <property type="match status" value="1"/>
</dbReference>
<evidence type="ECO:0000313" key="4">
    <source>
        <dbReference type="EMBL" id="EFX01807.1"/>
    </source>
</evidence>
<dbReference type="HOGENOM" id="CLU_000134_20_0_1"/>
<protein>
    <submittedName>
        <fullName evidence="4">Ankyrin repeat containing protein yar1</fullName>
    </submittedName>
</protein>
<dbReference type="OrthoDB" id="10057496at2759"/>
<dbReference type="FunCoup" id="F0XL16">
    <property type="interactions" value="36"/>
</dbReference>
<reference evidence="4 5" key="1">
    <citation type="journal article" date="2011" name="Proc. Natl. Acad. Sci. U.S.A.">
        <title>Genome and transcriptome analyses of the mountain pine beetle-fungal symbiont Grosmannia clavigera, a lodgepole pine pathogen.</title>
        <authorList>
            <person name="DiGuistini S."/>
            <person name="Wang Y."/>
            <person name="Liao N.Y."/>
            <person name="Taylor G."/>
            <person name="Tanguay P."/>
            <person name="Feau N."/>
            <person name="Henrissat B."/>
            <person name="Chan S.K."/>
            <person name="Hesse-Orce U."/>
            <person name="Alamouti S.M."/>
            <person name="Tsui C.K.M."/>
            <person name="Docking R.T."/>
            <person name="Levasseur A."/>
            <person name="Haridas S."/>
            <person name="Robertson G."/>
            <person name="Birol I."/>
            <person name="Holt R.A."/>
            <person name="Marra M.A."/>
            <person name="Hamelin R.C."/>
            <person name="Hirst M."/>
            <person name="Jones S.J.M."/>
            <person name="Bohlmann J."/>
            <person name="Breuil C."/>
        </authorList>
    </citation>
    <scope>NUCLEOTIDE SEQUENCE [LARGE SCALE GENOMIC DNA]</scope>
    <source>
        <strain evidence="5">kw1407 / UAMH 11150</strain>
    </source>
</reference>
<organism evidence="5">
    <name type="scientific">Grosmannia clavigera (strain kw1407 / UAMH 11150)</name>
    <name type="common">Blue stain fungus</name>
    <name type="synonym">Graphiocladiella clavigera</name>
    <dbReference type="NCBI Taxonomy" id="655863"/>
    <lineage>
        <taxon>Eukaryota</taxon>
        <taxon>Fungi</taxon>
        <taxon>Dikarya</taxon>
        <taxon>Ascomycota</taxon>
        <taxon>Pezizomycotina</taxon>
        <taxon>Sordariomycetes</taxon>
        <taxon>Sordariomycetidae</taxon>
        <taxon>Ophiostomatales</taxon>
        <taxon>Ophiostomataceae</taxon>
        <taxon>Leptographium</taxon>
    </lineage>
</organism>
<evidence type="ECO:0000256" key="2">
    <source>
        <dbReference type="ARBA" id="ARBA00023043"/>
    </source>
</evidence>
<dbReference type="EMBL" id="GL629788">
    <property type="protein sequence ID" value="EFX01807.1"/>
    <property type="molecule type" value="Genomic_DNA"/>
</dbReference>
<gene>
    <name evidence="4" type="ORF">CMQ_8273</name>
</gene>
<dbReference type="PANTHER" id="PTHR24141:SF1">
    <property type="entry name" value="2-5A-DEPENDENT RIBONUCLEASE"/>
    <property type="match status" value="1"/>
</dbReference>
<evidence type="ECO:0000313" key="5">
    <source>
        <dbReference type="Proteomes" id="UP000007796"/>
    </source>
</evidence>
<evidence type="ECO:0000256" key="3">
    <source>
        <dbReference type="PROSITE-ProRule" id="PRU00023"/>
    </source>
</evidence>
<dbReference type="InterPro" id="IPR002110">
    <property type="entry name" value="Ankyrin_rpt"/>
</dbReference>
<dbReference type="AlphaFoldDB" id="F0XL16"/>
<dbReference type="SUPFAM" id="SSF48403">
    <property type="entry name" value="Ankyrin repeat"/>
    <property type="match status" value="1"/>
</dbReference>
<dbReference type="eggNOG" id="KOG0504">
    <property type="taxonomic scope" value="Eukaryota"/>
</dbReference>
<dbReference type="GO" id="GO:0003723">
    <property type="term" value="F:RNA binding"/>
    <property type="evidence" value="ECO:0007669"/>
    <property type="project" value="TreeGrafter"/>
</dbReference>
<dbReference type="InParanoid" id="F0XL16"/>
<proteinExistence type="predicted"/>
<dbReference type="Pfam" id="PF12796">
    <property type="entry name" value="Ank_2"/>
    <property type="match status" value="1"/>
</dbReference>
<sequence length="200" mass="21353">MAPPQLSEDEVEDLIYFSRAGDEQELSEMLSALVSKATGGDNVLALLASAKDGGKNTCLHMAAGNGHQGIVKYLLDQVQSQPKEARQVFLDDVNEYGNTALHWASMNGHLSVVKLLVDRGASQALANDKNYLPLDLASFSDKLDVVDYFLRSSGIWESENSKSTDAETGVNSSSVDGLSSAAAAIDIDDEASDDVEGNQK</sequence>
<feature type="repeat" description="ANK" evidence="3">
    <location>
        <begin position="96"/>
        <end position="128"/>
    </location>
</feature>
<name>F0XL16_GROCL</name>
<keyword evidence="1" id="KW-0677">Repeat</keyword>
<keyword evidence="2 3" id="KW-0040">ANK repeat</keyword>
<dbReference type="STRING" id="655863.F0XL16"/>
<dbReference type="GO" id="GO:0004540">
    <property type="term" value="F:RNA nuclease activity"/>
    <property type="evidence" value="ECO:0007669"/>
    <property type="project" value="TreeGrafter"/>
</dbReference>
<dbReference type="GeneID" id="25981910"/>
<dbReference type="PROSITE" id="PS50297">
    <property type="entry name" value="ANK_REP_REGION"/>
    <property type="match status" value="1"/>
</dbReference>
<dbReference type="GO" id="GO:0006396">
    <property type="term" value="P:RNA processing"/>
    <property type="evidence" value="ECO:0007669"/>
    <property type="project" value="TreeGrafter"/>
</dbReference>
<dbReference type="PANTHER" id="PTHR24141">
    <property type="entry name" value="2-5A-DEPENDENT RIBONUCLEASE"/>
    <property type="match status" value="1"/>
</dbReference>
<dbReference type="Gene3D" id="1.25.40.20">
    <property type="entry name" value="Ankyrin repeat-containing domain"/>
    <property type="match status" value="1"/>
</dbReference>
<dbReference type="SMART" id="SM00248">
    <property type="entry name" value="ANK"/>
    <property type="match status" value="3"/>
</dbReference>
<dbReference type="Proteomes" id="UP000007796">
    <property type="component" value="Unassembled WGS sequence"/>
</dbReference>
<dbReference type="RefSeq" id="XP_014171289.1">
    <property type="nucleotide sequence ID" value="XM_014315814.1"/>
</dbReference>
<accession>F0XL16</accession>